<dbReference type="RefSeq" id="WP_164648833.1">
    <property type="nucleotide sequence ID" value="NZ_CP047475.1"/>
</dbReference>
<dbReference type="InterPro" id="IPR038165">
    <property type="entry name" value="FlgT_C_sf"/>
</dbReference>
<evidence type="ECO:0000259" key="4">
    <source>
        <dbReference type="Pfam" id="PF16548"/>
    </source>
</evidence>
<dbReference type="Pfam" id="PF16548">
    <property type="entry name" value="FlgT_N"/>
    <property type="match status" value="1"/>
</dbReference>
<proteinExistence type="predicted"/>
<dbReference type="InterPro" id="IPR032370">
    <property type="entry name" value="FlgT_N"/>
</dbReference>
<dbReference type="InterPro" id="IPR032386">
    <property type="entry name" value="FlgT_M"/>
</dbReference>
<dbReference type="InterPro" id="IPR032388">
    <property type="entry name" value="FlgT_C"/>
</dbReference>
<organism evidence="5 6">
    <name type="scientific">Vibrio astriarenae</name>
    <dbReference type="NCBI Taxonomy" id="1481923"/>
    <lineage>
        <taxon>Bacteria</taxon>
        <taxon>Pseudomonadati</taxon>
        <taxon>Pseudomonadota</taxon>
        <taxon>Gammaproteobacteria</taxon>
        <taxon>Vibrionales</taxon>
        <taxon>Vibrionaceae</taxon>
        <taxon>Vibrio</taxon>
    </lineage>
</organism>
<protein>
    <submittedName>
        <fullName evidence="5">Flagellar basal-body protein</fullName>
    </submittedName>
</protein>
<keyword evidence="5" id="KW-0282">Flagellum</keyword>
<sequence length="377" mass="42069">MKKIATYLLSTLCVVASALPASAAWYEVTGTATVVSSDEVARIHALEDAIYRAVGFAGADIGSISNLTPFLESNRKEYQFTGHEVRTILIEQQKVRGGVMQVKAKIDIYPSASTCRVDQYKKTFLIGNFDIASPQQAVMGQVYNLGRDFSEVISRQLGQESLSFVSLGTTNYEIGRTFPQRTKMIAEDTGAHYIVAGAITDLTATVDEKVFKDDIINRQFALEIQVYDGKTGHEIYQQNYREVARWPFSRTSQVDTRSARFWASTYGDMMLRLSRNIMLDLESELSCKMTLPQVVAKFGNNLTIDLGRVHGVEKGEQLQLWHTSSFIDQHGLPRNKVSQSNITVTVSRVYEQEAEVTVDQPDLAGAIQIGDVMHKEL</sequence>
<dbReference type="Proteomes" id="UP000464262">
    <property type="component" value="Chromosome 1"/>
</dbReference>
<dbReference type="EMBL" id="CP047475">
    <property type="protein sequence ID" value="QIA63937.1"/>
    <property type="molecule type" value="Genomic_DNA"/>
</dbReference>
<keyword evidence="6" id="KW-1185">Reference proteome</keyword>
<dbReference type="Gene3D" id="2.40.10.410">
    <property type="entry name" value="FlgT, C-terminal domain"/>
    <property type="match status" value="1"/>
</dbReference>
<accession>A0A7Z2T495</accession>
<keyword evidence="1" id="KW-0732">Signal</keyword>
<reference evidence="5 6" key="1">
    <citation type="submission" date="2020-01" db="EMBL/GenBank/DDBJ databases">
        <title>Whole genome and functional gene identification of agarase of Vibrio HN897.</title>
        <authorList>
            <person name="Liu Y."/>
            <person name="Zhao Z."/>
        </authorList>
    </citation>
    <scope>NUCLEOTIDE SEQUENCE [LARGE SCALE GENOMIC DNA]</scope>
    <source>
        <strain evidence="5 6">HN897</strain>
    </source>
</reference>
<name>A0A7Z2T495_9VIBR</name>
<feature type="signal peptide" evidence="1">
    <location>
        <begin position="1"/>
        <end position="23"/>
    </location>
</feature>
<evidence type="ECO:0000313" key="6">
    <source>
        <dbReference type="Proteomes" id="UP000464262"/>
    </source>
</evidence>
<feature type="domain" description="Flagellar assembly protein T C-terminal" evidence="2">
    <location>
        <begin position="299"/>
        <end position="375"/>
    </location>
</feature>
<feature type="domain" description="Flagellar assembly protein T middle" evidence="3">
    <location>
        <begin position="114"/>
        <end position="256"/>
    </location>
</feature>
<dbReference type="Pfam" id="PF16539">
    <property type="entry name" value="FlgT_M"/>
    <property type="match status" value="1"/>
</dbReference>
<evidence type="ECO:0000313" key="5">
    <source>
        <dbReference type="EMBL" id="QIA63937.1"/>
    </source>
</evidence>
<gene>
    <name evidence="5" type="ORF">GT360_10665</name>
</gene>
<feature type="chain" id="PRO_5031509329" evidence="1">
    <location>
        <begin position="24"/>
        <end position="377"/>
    </location>
</feature>
<dbReference type="Gene3D" id="3.30.1660.40">
    <property type="entry name" value="FlgT, N-terminal domain"/>
    <property type="match status" value="1"/>
</dbReference>
<dbReference type="Gene3D" id="3.40.50.10610">
    <property type="entry name" value="ABC-type transport auxiliary lipoprotein component"/>
    <property type="match status" value="1"/>
</dbReference>
<feature type="domain" description="Flagellar assembly protein T N-terminal" evidence="4">
    <location>
        <begin position="24"/>
        <end position="110"/>
    </location>
</feature>
<keyword evidence="5" id="KW-0969">Cilium</keyword>
<dbReference type="InterPro" id="IPR038180">
    <property type="entry name" value="FlgT_N_sf"/>
</dbReference>
<keyword evidence="5" id="KW-0966">Cell projection</keyword>
<evidence type="ECO:0000259" key="2">
    <source>
        <dbReference type="Pfam" id="PF16538"/>
    </source>
</evidence>
<dbReference type="AlphaFoldDB" id="A0A7Z2T495"/>
<dbReference type="Pfam" id="PF16538">
    <property type="entry name" value="FlgT_C"/>
    <property type="match status" value="1"/>
</dbReference>
<evidence type="ECO:0000259" key="3">
    <source>
        <dbReference type="Pfam" id="PF16539"/>
    </source>
</evidence>
<evidence type="ECO:0000256" key="1">
    <source>
        <dbReference type="SAM" id="SignalP"/>
    </source>
</evidence>
<dbReference type="KEGG" id="vas:GT360_10665"/>